<comment type="caution">
    <text evidence="8">The sequence shown here is derived from an EMBL/GenBank/DDBJ whole genome shotgun (WGS) entry which is preliminary data.</text>
</comment>
<dbReference type="InterPro" id="IPR020422">
    <property type="entry name" value="TYR_PHOSPHATASE_DUAL_dom"/>
</dbReference>
<dbReference type="GO" id="GO:0017017">
    <property type="term" value="F:MAP kinase tyrosine/serine/threonine phosphatase activity"/>
    <property type="evidence" value="ECO:0007669"/>
    <property type="project" value="TreeGrafter"/>
</dbReference>
<dbReference type="PANTHER" id="PTHR10159">
    <property type="entry name" value="DUAL SPECIFICITY PROTEIN PHOSPHATASE"/>
    <property type="match status" value="1"/>
</dbReference>
<dbReference type="Proteomes" id="UP001149813">
    <property type="component" value="Unassembled WGS sequence"/>
</dbReference>
<dbReference type="OrthoDB" id="273181at2759"/>
<evidence type="ECO:0000313" key="8">
    <source>
        <dbReference type="EMBL" id="KAJ1720150.1"/>
    </source>
</evidence>
<name>A0A9W7XY56_9FUNG</name>
<dbReference type="InterPro" id="IPR000387">
    <property type="entry name" value="Tyr_Pase_dom"/>
</dbReference>
<evidence type="ECO:0000256" key="4">
    <source>
        <dbReference type="ARBA" id="ARBA00022912"/>
    </source>
</evidence>
<dbReference type="SUPFAM" id="SSF52799">
    <property type="entry name" value="(Phosphotyrosine protein) phosphatases II"/>
    <property type="match status" value="1"/>
</dbReference>
<dbReference type="Gene3D" id="3.90.190.10">
    <property type="entry name" value="Protein tyrosine phosphatase superfamily"/>
    <property type="match status" value="1"/>
</dbReference>
<dbReference type="SMART" id="SM00195">
    <property type="entry name" value="DSPc"/>
    <property type="match status" value="1"/>
</dbReference>
<dbReference type="InterPro" id="IPR016130">
    <property type="entry name" value="Tyr_Pase_AS"/>
</dbReference>
<comment type="similarity">
    <text evidence="1">Belongs to the protein-tyrosine phosphatase family. Non-receptor class dual specificity subfamily.</text>
</comment>
<keyword evidence="3" id="KW-0378">Hydrolase</keyword>
<keyword evidence="9" id="KW-1185">Reference proteome</keyword>
<accession>A0A9W7XY56</accession>
<evidence type="ECO:0000256" key="2">
    <source>
        <dbReference type="ARBA" id="ARBA00013064"/>
    </source>
</evidence>
<evidence type="ECO:0000256" key="5">
    <source>
        <dbReference type="SAM" id="MobiDB-lite"/>
    </source>
</evidence>
<evidence type="ECO:0000259" key="7">
    <source>
        <dbReference type="PROSITE" id="PS50056"/>
    </source>
</evidence>
<dbReference type="GO" id="GO:0005737">
    <property type="term" value="C:cytoplasm"/>
    <property type="evidence" value="ECO:0007669"/>
    <property type="project" value="TreeGrafter"/>
</dbReference>
<dbReference type="PROSITE" id="PS00383">
    <property type="entry name" value="TYR_PHOSPHATASE_1"/>
    <property type="match status" value="1"/>
</dbReference>
<feature type="compositionally biased region" description="Acidic residues" evidence="5">
    <location>
        <begin position="159"/>
        <end position="172"/>
    </location>
</feature>
<dbReference type="PROSITE" id="PS50056">
    <property type="entry name" value="TYR_PHOSPHATASE_2"/>
    <property type="match status" value="1"/>
</dbReference>
<dbReference type="EC" id="3.1.3.48" evidence="2"/>
<dbReference type="EMBL" id="JANBOJ010000290">
    <property type="protein sequence ID" value="KAJ1720150.1"/>
    <property type="molecule type" value="Genomic_DNA"/>
</dbReference>
<feature type="region of interest" description="Disordered" evidence="5">
    <location>
        <begin position="157"/>
        <end position="221"/>
    </location>
</feature>
<feature type="domain" description="Tyrosine specific protein phosphatases" evidence="7">
    <location>
        <begin position="78"/>
        <end position="136"/>
    </location>
</feature>
<gene>
    <name evidence="8" type="ORF">LPJ53_005190</name>
</gene>
<evidence type="ECO:0000256" key="3">
    <source>
        <dbReference type="ARBA" id="ARBA00022801"/>
    </source>
</evidence>
<dbReference type="PROSITE" id="PS50054">
    <property type="entry name" value="TYR_PHOSPHATASE_DUAL"/>
    <property type="match status" value="1"/>
</dbReference>
<dbReference type="InterPro" id="IPR000340">
    <property type="entry name" value="Dual-sp_phosphatase_cat-dom"/>
</dbReference>
<dbReference type="InterPro" id="IPR029021">
    <property type="entry name" value="Prot-tyrosine_phosphatase-like"/>
</dbReference>
<reference evidence="8" key="1">
    <citation type="submission" date="2022-07" db="EMBL/GenBank/DDBJ databases">
        <title>Phylogenomic reconstructions and comparative analyses of Kickxellomycotina fungi.</title>
        <authorList>
            <person name="Reynolds N.K."/>
            <person name="Stajich J.E."/>
            <person name="Barry K."/>
            <person name="Grigoriev I.V."/>
            <person name="Crous P."/>
            <person name="Smith M.E."/>
        </authorList>
    </citation>
    <scope>NUCLEOTIDE SEQUENCE</scope>
    <source>
        <strain evidence="8">NBRC 32514</strain>
    </source>
</reference>
<dbReference type="AlphaFoldDB" id="A0A9W7XY56"/>
<dbReference type="PANTHER" id="PTHR10159:SF519">
    <property type="entry name" value="DUAL SPECIFICITY PROTEIN PHOSPHATASE MPK3"/>
    <property type="match status" value="1"/>
</dbReference>
<evidence type="ECO:0000259" key="6">
    <source>
        <dbReference type="PROSITE" id="PS50054"/>
    </source>
</evidence>
<dbReference type="GO" id="GO:0033550">
    <property type="term" value="F:MAP kinase tyrosine phosphatase activity"/>
    <property type="evidence" value="ECO:0007669"/>
    <property type="project" value="TreeGrafter"/>
</dbReference>
<proteinExistence type="inferred from homology"/>
<protein>
    <recommendedName>
        <fullName evidence="2">protein-tyrosine-phosphatase</fullName>
        <ecNumber evidence="2">3.1.3.48</ecNumber>
    </recommendedName>
</protein>
<evidence type="ECO:0000256" key="1">
    <source>
        <dbReference type="ARBA" id="ARBA00008601"/>
    </source>
</evidence>
<dbReference type="Pfam" id="PF00782">
    <property type="entry name" value="DSPc"/>
    <property type="match status" value="1"/>
</dbReference>
<evidence type="ECO:0000313" key="9">
    <source>
        <dbReference type="Proteomes" id="UP001149813"/>
    </source>
</evidence>
<dbReference type="GO" id="GO:0043409">
    <property type="term" value="P:negative regulation of MAPK cascade"/>
    <property type="evidence" value="ECO:0007669"/>
    <property type="project" value="TreeGrafter"/>
</dbReference>
<organism evidence="8 9">
    <name type="scientific">Coemansia erecta</name>
    <dbReference type="NCBI Taxonomy" id="147472"/>
    <lineage>
        <taxon>Eukaryota</taxon>
        <taxon>Fungi</taxon>
        <taxon>Fungi incertae sedis</taxon>
        <taxon>Zoopagomycota</taxon>
        <taxon>Kickxellomycotina</taxon>
        <taxon>Kickxellomycetes</taxon>
        <taxon>Kickxellales</taxon>
        <taxon>Kickxellaceae</taxon>
        <taxon>Coemansia</taxon>
    </lineage>
</organism>
<feature type="domain" description="Tyrosine-protein phosphatase" evidence="6">
    <location>
        <begin position="18"/>
        <end position="157"/>
    </location>
</feature>
<keyword evidence="4" id="KW-0904">Protein phosphatase</keyword>
<sequence>MGQDAALARRAARTYKNGPQQIMPYLYLGGADNVEGWQLGQAGIRRVLNVAQEPTSWTGASVEYRHIAWDHNESDVERHFATCFAYIDAARRQHEGVFVHCQLGVSRSASLVIAYVMRTMAMGFTQAYEYVRVRAPCISPNLSLIAQLSSYGRRLGAGNEEDAGEEVPELCESESASSVSSENSSPMEIEAGAGGGAGAGASKEAKGDGSPLSLVPVLRYV</sequence>
<feature type="compositionally biased region" description="Low complexity" evidence="5">
    <location>
        <begin position="173"/>
        <end position="191"/>
    </location>
</feature>
<dbReference type="GO" id="GO:0008330">
    <property type="term" value="F:protein tyrosine/threonine phosphatase activity"/>
    <property type="evidence" value="ECO:0007669"/>
    <property type="project" value="TreeGrafter"/>
</dbReference>
<dbReference type="CDD" id="cd14498">
    <property type="entry name" value="DSP"/>
    <property type="match status" value="1"/>
</dbReference>